<dbReference type="GO" id="GO:0003824">
    <property type="term" value="F:catalytic activity"/>
    <property type="evidence" value="ECO:0007669"/>
    <property type="project" value="InterPro"/>
</dbReference>
<protein>
    <recommendedName>
        <fullName evidence="1">Endonuclease/exonuclease/phosphatase domain-containing protein</fullName>
    </recommendedName>
</protein>
<dbReference type="InterPro" id="IPR036691">
    <property type="entry name" value="Endo/exonu/phosph_ase_sf"/>
</dbReference>
<evidence type="ECO:0000313" key="3">
    <source>
        <dbReference type="EnsemblPlants" id="AET2Gv20926000.1"/>
    </source>
</evidence>
<dbReference type="PANTHER" id="PTHR33710:SF72">
    <property type="entry name" value="OS04G0204200 PROTEIN"/>
    <property type="match status" value="1"/>
</dbReference>
<reference evidence="3" key="5">
    <citation type="journal article" date="2021" name="G3 (Bethesda)">
        <title>Aegilops tauschii genome assembly Aet v5.0 features greater sequence contiguity and improved annotation.</title>
        <authorList>
            <person name="Wang L."/>
            <person name="Zhu T."/>
            <person name="Rodriguez J.C."/>
            <person name="Deal K.R."/>
            <person name="Dubcovsky J."/>
            <person name="McGuire P.E."/>
            <person name="Lux T."/>
            <person name="Spannagl M."/>
            <person name="Mayer K.F.X."/>
            <person name="Baldrich P."/>
            <person name="Meyers B.C."/>
            <person name="Huo N."/>
            <person name="Gu Y.Q."/>
            <person name="Zhou H."/>
            <person name="Devos K.M."/>
            <person name="Bennetzen J.L."/>
            <person name="Unver T."/>
            <person name="Budak H."/>
            <person name="Gulick P.J."/>
            <person name="Galiba G."/>
            <person name="Kalapos B."/>
            <person name="Nelson D.R."/>
            <person name="Li P."/>
            <person name="You F.M."/>
            <person name="Luo M.C."/>
            <person name="Dvorak J."/>
        </authorList>
    </citation>
    <scope>NUCLEOTIDE SEQUENCE [LARGE SCALE GENOMIC DNA]</scope>
    <source>
        <strain evidence="3">cv. AL8/78</strain>
    </source>
</reference>
<dbReference type="PANTHER" id="PTHR33710">
    <property type="entry name" value="BNAC02G09200D PROTEIN"/>
    <property type="match status" value="1"/>
</dbReference>
<dbReference type="Proteomes" id="UP000015105">
    <property type="component" value="Chromosome 2D"/>
</dbReference>
<evidence type="ECO:0000313" key="2">
    <source>
        <dbReference type="EnsemblPlants" id="AET0Gv20091600.1"/>
    </source>
</evidence>
<dbReference type="Gramene" id="AET2Gv20926000.1">
    <property type="protein sequence ID" value="AET2Gv20926000.1"/>
    <property type="gene ID" value="AET2Gv20926000"/>
</dbReference>
<name>A0A452XEC9_AEGTS</name>
<feature type="domain" description="Endonuclease/exonuclease/phosphatase" evidence="1">
    <location>
        <begin position="8"/>
        <end position="174"/>
    </location>
</feature>
<sequence>IDYTWISRPPRGRSGGILLGVNTGTMDVLASSDGEFHIKLHIRNKADNFTWTLVAVYGAAQDEFKADFLHELVNLAKENPYPILIGGDFNLLRFPNEKSRGRFDNHWPFLFNAVIDSLDLREVSMIGRQFTWANSLPEPTYEKLDRVLMDTDWESRFPMVSVRALPRIEAISDHAPILLTTGLPRPQHRRKFKFELG</sequence>
<reference evidence="4" key="1">
    <citation type="journal article" date="2014" name="Science">
        <title>Ancient hybridizations among the ancestral genomes of bread wheat.</title>
        <authorList>
            <consortium name="International Wheat Genome Sequencing Consortium,"/>
            <person name="Marcussen T."/>
            <person name="Sandve S.R."/>
            <person name="Heier L."/>
            <person name="Spannagl M."/>
            <person name="Pfeifer M."/>
            <person name="Jakobsen K.S."/>
            <person name="Wulff B.B."/>
            <person name="Steuernagel B."/>
            <person name="Mayer K.F."/>
            <person name="Olsen O.A."/>
        </authorList>
    </citation>
    <scope>NUCLEOTIDE SEQUENCE [LARGE SCALE GENOMIC DNA]</scope>
    <source>
        <strain evidence="4">cv. AL8/78</strain>
    </source>
</reference>
<keyword evidence="4" id="KW-1185">Reference proteome</keyword>
<dbReference type="Gramene" id="AET0Gv20091600.1">
    <property type="protein sequence ID" value="AET0Gv20091600.1"/>
    <property type="gene ID" value="AET0Gv20091600"/>
</dbReference>
<dbReference type="AlphaFoldDB" id="A0A452XEC9"/>
<dbReference type="EnsemblPlants" id="AET2Gv20926000.1">
    <property type="protein sequence ID" value="AET2Gv20926000.1"/>
    <property type="gene ID" value="AET2Gv20926000"/>
</dbReference>
<dbReference type="Pfam" id="PF03372">
    <property type="entry name" value="Exo_endo_phos"/>
    <property type="match status" value="1"/>
</dbReference>
<accession>A0A452XEC9</accession>
<evidence type="ECO:0000259" key="1">
    <source>
        <dbReference type="Pfam" id="PF03372"/>
    </source>
</evidence>
<dbReference type="EnsemblPlants" id="AET0Gv20091600.1">
    <property type="protein sequence ID" value="AET0Gv20091600.1"/>
    <property type="gene ID" value="AET0Gv20091600"/>
</dbReference>
<dbReference type="Gene3D" id="3.60.10.10">
    <property type="entry name" value="Endonuclease/exonuclease/phosphatase"/>
    <property type="match status" value="1"/>
</dbReference>
<dbReference type="SUPFAM" id="SSF56219">
    <property type="entry name" value="DNase I-like"/>
    <property type="match status" value="1"/>
</dbReference>
<organism evidence="2 4">
    <name type="scientific">Aegilops tauschii subsp. strangulata</name>
    <name type="common">Goatgrass</name>
    <dbReference type="NCBI Taxonomy" id="200361"/>
    <lineage>
        <taxon>Eukaryota</taxon>
        <taxon>Viridiplantae</taxon>
        <taxon>Streptophyta</taxon>
        <taxon>Embryophyta</taxon>
        <taxon>Tracheophyta</taxon>
        <taxon>Spermatophyta</taxon>
        <taxon>Magnoliopsida</taxon>
        <taxon>Liliopsida</taxon>
        <taxon>Poales</taxon>
        <taxon>Poaceae</taxon>
        <taxon>BOP clade</taxon>
        <taxon>Pooideae</taxon>
        <taxon>Triticodae</taxon>
        <taxon>Triticeae</taxon>
        <taxon>Triticinae</taxon>
        <taxon>Aegilops</taxon>
    </lineage>
</organism>
<evidence type="ECO:0000313" key="4">
    <source>
        <dbReference type="Proteomes" id="UP000015105"/>
    </source>
</evidence>
<reference evidence="2" key="4">
    <citation type="submission" date="2019-03" db="UniProtKB">
        <authorList>
            <consortium name="EnsemblPlants"/>
        </authorList>
    </citation>
    <scope>IDENTIFICATION</scope>
</reference>
<proteinExistence type="predicted"/>
<dbReference type="InterPro" id="IPR005135">
    <property type="entry name" value="Endo/exonuclease/phosphatase"/>
</dbReference>
<reference evidence="3" key="3">
    <citation type="journal article" date="2017" name="Nature">
        <title>Genome sequence of the progenitor of the wheat D genome Aegilops tauschii.</title>
        <authorList>
            <person name="Luo M.C."/>
            <person name="Gu Y.Q."/>
            <person name="Puiu D."/>
            <person name="Wang H."/>
            <person name="Twardziok S.O."/>
            <person name="Deal K.R."/>
            <person name="Huo N."/>
            <person name="Zhu T."/>
            <person name="Wang L."/>
            <person name="Wang Y."/>
            <person name="McGuire P.E."/>
            <person name="Liu S."/>
            <person name="Long H."/>
            <person name="Ramasamy R.K."/>
            <person name="Rodriguez J.C."/>
            <person name="Van S.L."/>
            <person name="Yuan L."/>
            <person name="Wang Z."/>
            <person name="Xia Z."/>
            <person name="Xiao L."/>
            <person name="Anderson O.D."/>
            <person name="Ouyang S."/>
            <person name="Liang Y."/>
            <person name="Zimin A.V."/>
            <person name="Pertea G."/>
            <person name="Qi P."/>
            <person name="Bennetzen J.L."/>
            <person name="Dai X."/>
            <person name="Dawson M.W."/>
            <person name="Muller H.G."/>
            <person name="Kugler K."/>
            <person name="Rivarola-Duarte L."/>
            <person name="Spannagl M."/>
            <person name="Mayer K.F.X."/>
            <person name="Lu F.H."/>
            <person name="Bevan M.W."/>
            <person name="Leroy P."/>
            <person name="Li P."/>
            <person name="You F.M."/>
            <person name="Sun Q."/>
            <person name="Liu Z."/>
            <person name="Lyons E."/>
            <person name="Wicker T."/>
            <person name="Salzberg S.L."/>
            <person name="Devos K.M."/>
            <person name="Dvorak J."/>
        </authorList>
    </citation>
    <scope>NUCLEOTIDE SEQUENCE [LARGE SCALE GENOMIC DNA]</scope>
    <source>
        <strain evidence="3">cv. AL8/78</strain>
    </source>
</reference>
<reference evidence="4" key="2">
    <citation type="journal article" date="2017" name="Nat. Plants">
        <title>The Aegilops tauschii genome reveals multiple impacts of transposons.</title>
        <authorList>
            <person name="Zhao G."/>
            <person name="Zou C."/>
            <person name="Li K."/>
            <person name="Wang K."/>
            <person name="Li T."/>
            <person name="Gao L."/>
            <person name="Zhang X."/>
            <person name="Wang H."/>
            <person name="Yang Z."/>
            <person name="Liu X."/>
            <person name="Jiang W."/>
            <person name="Mao L."/>
            <person name="Kong X."/>
            <person name="Jiao Y."/>
            <person name="Jia J."/>
        </authorList>
    </citation>
    <scope>NUCLEOTIDE SEQUENCE [LARGE SCALE GENOMIC DNA]</scope>
    <source>
        <strain evidence="4">cv. AL8/78</strain>
    </source>
</reference>